<accession>A0AAX2CI40</accession>
<keyword evidence="2" id="KW-0309">Germination</keyword>
<dbReference type="PANTHER" id="PTHR37808:SF1">
    <property type="entry name" value="SPORE GERMINATION PROTEIN-LIKE PROTEIN YDZR"/>
    <property type="match status" value="1"/>
</dbReference>
<evidence type="ECO:0000256" key="2">
    <source>
        <dbReference type="ARBA" id="ARBA00022544"/>
    </source>
</evidence>
<dbReference type="Proteomes" id="UP000242164">
    <property type="component" value="Unassembled WGS sequence"/>
</dbReference>
<proteinExistence type="inferred from homology"/>
<dbReference type="AlphaFoldDB" id="A0AAX2CI40"/>
<dbReference type="InterPro" id="IPR019618">
    <property type="entry name" value="Spore_germination_GerPA"/>
</dbReference>
<comment type="similarity">
    <text evidence="1">Belongs to the GerPA/GerPF family.</text>
</comment>
<dbReference type="GeneID" id="33897161"/>
<sequence length="71" mass="7447">MPSVIEGVIIENCNGTFNLGDKYNIQPIAMDKGYHGSGSSSVGNTCTIFNGVSVTNVSDSDKNDESVGFTL</sequence>
<evidence type="ECO:0000256" key="1">
    <source>
        <dbReference type="ARBA" id="ARBA00008103"/>
    </source>
</evidence>
<dbReference type="Pfam" id="PF10676">
    <property type="entry name" value="gerPA"/>
    <property type="match status" value="1"/>
</dbReference>
<gene>
    <name evidence="4" type="ORF">BCB44BAC_02083</name>
</gene>
<evidence type="ECO:0000313" key="4">
    <source>
        <dbReference type="EMBL" id="SCL92590.1"/>
    </source>
</evidence>
<dbReference type="EMBL" id="FMIK01000024">
    <property type="protein sequence ID" value="SCL92590.1"/>
    <property type="molecule type" value="Genomic_DNA"/>
</dbReference>
<comment type="function">
    <text evidence="3">Required for the formation of functionally normal spores. Could be involved in the establishment of normal spore coat structure and/or permeability, which allows the access of germinants to their receptor.</text>
</comment>
<organism evidence="4 5">
    <name type="scientific">Bacillus cytotoxicus</name>
    <dbReference type="NCBI Taxonomy" id="580165"/>
    <lineage>
        <taxon>Bacteria</taxon>
        <taxon>Bacillati</taxon>
        <taxon>Bacillota</taxon>
        <taxon>Bacilli</taxon>
        <taxon>Bacillales</taxon>
        <taxon>Bacillaceae</taxon>
        <taxon>Bacillus</taxon>
        <taxon>Bacillus cereus group</taxon>
    </lineage>
</organism>
<dbReference type="PANTHER" id="PTHR37808">
    <property type="entry name" value="SPORE GERMINATION PROTEIN-LIKE PROTEIN YDZR-RELATED"/>
    <property type="match status" value="1"/>
</dbReference>
<name>A0AAX2CI40_9BACI</name>
<reference evidence="4 5" key="1">
    <citation type="submission" date="2016-08" db="EMBL/GenBank/DDBJ databases">
        <authorList>
            <person name="Loux V."/>
            <person name="Rue O."/>
        </authorList>
    </citation>
    <scope>NUCLEOTIDE SEQUENCE [LARGE SCALE GENOMIC DNA]</scope>
    <source>
        <strain evidence="4 5">AFSSA_08CEB44bac</strain>
    </source>
</reference>
<protein>
    <submittedName>
        <fullName evidence="4">Spore germination protein</fullName>
    </submittedName>
</protein>
<evidence type="ECO:0000313" key="5">
    <source>
        <dbReference type="Proteomes" id="UP000242164"/>
    </source>
</evidence>
<evidence type="ECO:0000256" key="3">
    <source>
        <dbReference type="ARBA" id="ARBA00025358"/>
    </source>
</evidence>
<comment type="caution">
    <text evidence="4">The sequence shown here is derived from an EMBL/GenBank/DDBJ whole genome shotgun (WGS) entry which is preliminary data.</text>
</comment>
<dbReference type="RefSeq" id="WP_012094328.1">
    <property type="nucleotide sequence ID" value="NZ_CP024096.1"/>
</dbReference>